<organism evidence="7 8">
    <name type="scientific">Crocosphaera chwakensis CCY0110</name>
    <dbReference type="NCBI Taxonomy" id="391612"/>
    <lineage>
        <taxon>Bacteria</taxon>
        <taxon>Bacillati</taxon>
        <taxon>Cyanobacteriota</taxon>
        <taxon>Cyanophyceae</taxon>
        <taxon>Oscillatoriophycideae</taxon>
        <taxon>Chroococcales</taxon>
        <taxon>Aphanothecaceae</taxon>
        <taxon>Crocosphaera</taxon>
        <taxon>Crocosphaera chwakensis</taxon>
    </lineage>
</organism>
<evidence type="ECO:0000256" key="5">
    <source>
        <dbReference type="ARBA" id="ARBA00023136"/>
    </source>
</evidence>
<dbReference type="PANTHER" id="PTHR21716:SF64">
    <property type="entry name" value="AI-2 TRANSPORT PROTEIN TQSA"/>
    <property type="match status" value="1"/>
</dbReference>
<sequence>MKVSNKTTQILMAIIAIILILAALKATQPISMPLAFAFFLVVLVYPLQNKLEQKLPRWLSLIIVLFVLGGVVALAQGALSLSAEIIEPKIPQYLDRLEQMWTVIKSWASNYGLPVPQFNFQNNNTPIQLTQQALSGLQTFLSTVSLLILTISLLILLLLEVNQYKRKVQQAFPSRTSQHIINAVGNTSEKLRRYLTVMTFTCILTGVLTGIWCLIIGVDLALVWGLIAFILNYVPTIGSIIAVIPPTLIALLFNGVPRGIATVIGLGIIQVIMGNFVDPRIQGKTLQLSPFIALFSIVFWGWIWGIAGAILGIPMTISIILFCEEFEATRGVAIILGEVE</sequence>
<dbReference type="RefSeq" id="WP_008278535.1">
    <property type="nucleotide sequence ID" value="NZ_AAXW01000086.1"/>
</dbReference>
<keyword evidence="8" id="KW-1185">Reference proteome</keyword>
<dbReference type="OrthoDB" id="9799225at2"/>
<proteinExistence type="inferred from homology"/>
<gene>
    <name evidence="7" type="ORF">CY0110_09575</name>
</gene>
<feature type="transmembrane region" description="Helical" evidence="6">
    <location>
        <begin position="7"/>
        <end position="24"/>
    </location>
</feature>
<protein>
    <recommendedName>
        <fullName evidence="9">Permease</fullName>
    </recommendedName>
</protein>
<dbReference type="Pfam" id="PF01594">
    <property type="entry name" value="AI-2E_transport"/>
    <property type="match status" value="1"/>
</dbReference>
<comment type="subcellular location">
    <subcellularLocation>
        <location evidence="1">Membrane</location>
        <topology evidence="1">Multi-pass membrane protein</topology>
    </subcellularLocation>
</comment>
<comment type="similarity">
    <text evidence="2">Belongs to the autoinducer-2 exporter (AI-2E) (TC 2.A.86) family.</text>
</comment>
<dbReference type="InterPro" id="IPR002549">
    <property type="entry name" value="AI-2E-like"/>
</dbReference>
<accession>A3IYR9</accession>
<evidence type="ECO:0000313" key="7">
    <source>
        <dbReference type="EMBL" id="EAZ88391.1"/>
    </source>
</evidence>
<evidence type="ECO:0000256" key="2">
    <source>
        <dbReference type="ARBA" id="ARBA00009773"/>
    </source>
</evidence>
<evidence type="ECO:0000313" key="8">
    <source>
        <dbReference type="Proteomes" id="UP000003781"/>
    </source>
</evidence>
<name>A3IYR9_9CHRO</name>
<dbReference type="eggNOG" id="COG0628">
    <property type="taxonomic scope" value="Bacteria"/>
</dbReference>
<dbReference type="PANTHER" id="PTHR21716">
    <property type="entry name" value="TRANSMEMBRANE PROTEIN"/>
    <property type="match status" value="1"/>
</dbReference>
<dbReference type="Proteomes" id="UP000003781">
    <property type="component" value="Unassembled WGS sequence"/>
</dbReference>
<feature type="transmembrane region" description="Helical" evidence="6">
    <location>
        <begin position="260"/>
        <end position="277"/>
    </location>
</feature>
<feature type="transmembrane region" description="Helical" evidence="6">
    <location>
        <begin position="30"/>
        <end position="47"/>
    </location>
</feature>
<evidence type="ECO:0000256" key="1">
    <source>
        <dbReference type="ARBA" id="ARBA00004141"/>
    </source>
</evidence>
<comment type="caution">
    <text evidence="7">The sequence shown here is derived from an EMBL/GenBank/DDBJ whole genome shotgun (WGS) entry which is preliminary data.</text>
</comment>
<evidence type="ECO:0000256" key="4">
    <source>
        <dbReference type="ARBA" id="ARBA00022989"/>
    </source>
</evidence>
<keyword evidence="5 6" id="KW-0472">Membrane</keyword>
<feature type="transmembrane region" description="Helical" evidence="6">
    <location>
        <begin position="194"/>
        <end position="227"/>
    </location>
</feature>
<dbReference type="GO" id="GO:0055085">
    <property type="term" value="P:transmembrane transport"/>
    <property type="evidence" value="ECO:0007669"/>
    <property type="project" value="TreeGrafter"/>
</dbReference>
<feature type="transmembrane region" description="Helical" evidence="6">
    <location>
        <begin position="139"/>
        <end position="159"/>
    </location>
</feature>
<dbReference type="AlphaFoldDB" id="A3IYR9"/>
<reference evidence="7 8" key="1">
    <citation type="submission" date="2007-03" db="EMBL/GenBank/DDBJ databases">
        <authorList>
            <person name="Stal L."/>
            <person name="Ferriera S."/>
            <person name="Johnson J."/>
            <person name="Kravitz S."/>
            <person name="Beeson K."/>
            <person name="Sutton G."/>
            <person name="Rogers Y.-H."/>
            <person name="Friedman R."/>
            <person name="Frazier M."/>
            <person name="Venter J.C."/>
        </authorList>
    </citation>
    <scope>NUCLEOTIDE SEQUENCE [LARGE SCALE GENOMIC DNA]</scope>
    <source>
        <strain evidence="7 8">CCY0110</strain>
    </source>
</reference>
<keyword evidence="4 6" id="KW-1133">Transmembrane helix</keyword>
<feature type="transmembrane region" description="Helical" evidence="6">
    <location>
        <begin position="59"/>
        <end position="79"/>
    </location>
</feature>
<evidence type="ECO:0000256" key="6">
    <source>
        <dbReference type="SAM" id="Phobius"/>
    </source>
</evidence>
<dbReference type="EMBL" id="AAXW01000086">
    <property type="protein sequence ID" value="EAZ88391.1"/>
    <property type="molecule type" value="Genomic_DNA"/>
</dbReference>
<evidence type="ECO:0000256" key="3">
    <source>
        <dbReference type="ARBA" id="ARBA00022692"/>
    </source>
</evidence>
<evidence type="ECO:0008006" key="9">
    <source>
        <dbReference type="Google" id="ProtNLM"/>
    </source>
</evidence>
<feature type="transmembrane region" description="Helical" evidence="6">
    <location>
        <begin position="297"/>
        <end position="322"/>
    </location>
</feature>
<dbReference type="GO" id="GO:0016020">
    <property type="term" value="C:membrane"/>
    <property type="evidence" value="ECO:0007669"/>
    <property type="project" value="UniProtKB-SubCell"/>
</dbReference>
<keyword evidence="3 6" id="KW-0812">Transmembrane</keyword>